<evidence type="ECO:0000256" key="1">
    <source>
        <dbReference type="SAM" id="Phobius"/>
    </source>
</evidence>
<reference evidence="2 3" key="1">
    <citation type="journal article" date="2018" name="Infect. Genet. Evol.">
        <title>Genome-wide analysis of Borrelia turcica and 'Candidatus Borrelia tachyglossi' shows relapsing fever-like genomes with unique genomic links to Lyme disease Borrelia.</title>
        <authorList>
            <person name="Gofton A.W."/>
            <person name="Margos G."/>
            <person name="Fingerle V."/>
            <person name="Hepner S."/>
            <person name="Loh S.M."/>
            <person name="Ryan U."/>
            <person name="Irwin P."/>
            <person name="Oskam C.L."/>
        </authorList>
    </citation>
    <scope>NUCLEOTIDE SEQUENCE [LARGE SCALE GENOMIC DNA]</scope>
    <source>
        <strain evidence="2 3">IST7</strain>
    </source>
</reference>
<protein>
    <submittedName>
        <fullName evidence="2">Uncharacterized protein</fullName>
    </submittedName>
</protein>
<dbReference type="GO" id="GO:0003755">
    <property type="term" value="F:peptidyl-prolyl cis-trans isomerase activity"/>
    <property type="evidence" value="ECO:0007669"/>
    <property type="project" value="InterPro"/>
</dbReference>
<keyword evidence="1" id="KW-0472">Membrane</keyword>
<evidence type="ECO:0000313" key="2">
    <source>
        <dbReference type="EMBL" id="AYE35940.1"/>
    </source>
</evidence>
<dbReference type="Proteomes" id="UP000275571">
    <property type="component" value="Chromosome"/>
</dbReference>
<keyword evidence="1" id="KW-1133">Transmembrane helix</keyword>
<dbReference type="InterPro" id="IPR046357">
    <property type="entry name" value="PPIase_dom_sf"/>
</dbReference>
<dbReference type="KEGG" id="btur:DB313_00210"/>
<proteinExistence type="predicted"/>
<dbReference type="Gene3D" id="3.10.50.40">
    <property type="match status" value="1"/>
</dbReference>
<evidence type="ECO:0000313" key="3">
    <source>
        <dbReference type="Proteomes" id="UP000275571"/>
    </source>
</evidence>
<keyword evidence="3" id="KW-1185">Reference proteome</keyword>
<accession>A0A386PMJ2</accession>
<feature type="transmembrane region" description="Helical" evidence="1">
    <location>
        <begin position="27"/>
        <end position="50"/>
    </location>
</feature>
<dbReference type="OrthoDB" id="362685at2"/>
<gene>
    <name evidence="2" type="ORF">DB313_00210</name>
</gene>
<dbReference type="RefSeq" id="WP_120103860.1">
    <property type="nucleotide sequence ID" value="NZ_CP028884.1"/>
</dbReference>
<dbReference type="SUPFAM" id="SSF54534">
    <property type="entry name" value="FKBP-like"/>
    <property type="match status" value="1"/>
</dbReference>
<dbReference type="AlphaFoldDB" id="A0A386PMJ2"/>
<name>A0A386PMJ2_9SPIR</name>
<keyword evidence="1" id="KW-0812">Transmembrane</keyword>
<organism evidence="2 3">
    <name type="scientific">Borrelia turcica IST7</name>
    <dbReference type="NCBI Taxonomy" id="1104446"/>
    <lineage>
        <taxon>Bacteria</taxon>
        <taxon>Pseudomonadati</taxon>
        <taxon>Spirochaetota</taxon>
        <taxon>Spirochaetia</taxon>
        <taxon>Spirochaetales</taxon>
        <taxon>Borreliaceae</taxon>
        <taxon>Borrelia</taxon>
    </lineage>
</organism>
<dbReference type="EMBL" id="CP028884">
    <property type="protein sequence ID" value="AYE35940.1"/>
    <property type="molecule type" value="Genomic_DNA"/>
</dbReference>
<sequence>MRKRVKQIREEVPRVDSFDSNDKRVGIWGLLALILIVFGFIIAPLMPGLFDSSDSSGLRFGTYKGQPIYYEKNNKFAKYVNYYSNLYSRLMQNKNNSDMEYAIWNLAFVKHMEDIAFLDLAKANNFYVSKNMLNKNLMNSPVYLDSAGNFSPKRYNKVSDYQKYKIHNEAVEDLLSSNIQILLNSSFIFADSLPNAIKDMSKVRRSISYVSLSYQDFPQDEVISYAERALGLFKSIEVASIRFKNLGDANDAYEKLSKSTPFEEIAKFYSEDITNFKGVASSKKYYFDFELALERKEDVGVIFSLKVNEISKPIKTKNGNEYEIYKVLSNIYDFDKNSGHDISVARNYVETYEPSIIETFLENKLNKIIDEMNTDGVQKTLRKSKLSLKKDIVNLAYNMSIYPSTLGEELSGFKNSKDFYDIIFALKENHWSKPFLADRKVYVFSLNSGGSYSIESNDVIKEDSILDNLYQANSRLVIDSMLNKGDFEENFNEAFFALQNFN</sequence>